<dbReference type="Proteomes" id="UP000019132">
    <property type="component" value="Unassembled WGS sequence"/>
</dbReference>
<dbReference type="AlphaFoldDB" id="K3WF49"/>
<dbReference type="PANTHER" id="PTHR47966:SF51">
    <property type="entry name" value="BETA-SITE APP-CLEAVING ENZYME, ISOFORM A-RELATED"/>
    <property type="match status" value="1"/>
</dbReference>
<dbReference type="InParanoid" id="K3WF49"/>
<dbReference type="HOGENOM" id="CLU_033035_0_0_1"/>
<keyword evidence="5" id="KW-1133">Transmembrane helix</keyword>
<keyword evidence="5" id="KW-0812">Transmembrane</keyword>
<keyword evidence="4" id="KW-0378">Hydrolase</keyword>
<dbReference type="GO" id="GO:0006508">
    <property type="term" value="P:proteolysis"/>
    <property type="evidence" value="ECO:0007669"/>
    <property type="project" value="UniProtKB-KW"/>
</dbReference>
<evidence type="ECO:0000256" key="2">
    <source>
        <dbReference type="ARBA" id="ARBA00022670"/>
    </source>
</evidence>
<dbReference type="Gene3D" id="2.40.70.10">
    <property type="entry name" value="Acid Proteases"/>
    <property type="match status" value="3"/>
</dbReference>
<feature type="domain" description="Peptidase A1" evidence="6">
    <location>
        <begin position="5"/>
        <end position="376"/>
    </location>
</feature>
<keyword evidence="5" id="KW-0472">Membrane</keyword>
<evidence type="ECO:0000256" key="5">
    <source>
        <dbReference type="SAM" id="Phobius"/>
    </source>
</evidence>
<dbReference type="PRINTS" id="PR00792">
    <property type="entry name" value="PEPSIN"/>
</dbReference>
<dbReference type="InterPro" id="IPR034164">
    <property type="entry name" value="Pepsin-like_dom"/>
</dbReference>
<evidence type="ECO:0000259" key="6">
    <source>
        <dbReference type="PROSITE" id="PS51767"/>
    </source>
</evidence>
<dbReference type="STRING" id="431595.K3WF49"/>
<keyword evidence="8" id="KW-1185">Reference proteome</keyword>
<evidence type="ECO:0000256" key="4">
    <source>
        <dbReference type="RuleBase" id="RU000454"/>
    </source>
</evidence>
<organism evidence="7 8">
    <name type="scientific">Globisporangium ultimum (strain ATCC 200006 / CBS 805.95 / DAOM BR144)</name>
    <name type="common">Pythium ultimum</name>
    <dbReference type="NCBI Taxonomy" id="431595"/>
    <lineage>
        <taxon>Eukaryota</taxon>
        <taxon>Sar</taxon>
        <taxon>Stramenopiles</taxon>
        <taxon>Oomycota</taxon>
        <taxon>Peronosporomycetes</taxon>
        <taxon>Pythiales</taxon>
        <taxon>Pythiaceae</taxon>
        <taxon>Globisporangium</taxon>
    </lineage>
</organism>
<reference evidence="8" key="1">
    <citation type="journal article" date="2010" name="Genome Biol.">
        <title>Genome sequence of the necrotrophic plant pathogen Pythium ultimum reveals original pathogenicity mechanisms and effector repertoire.</title>
        <authorList>
            <person name="Levesque C.A."/>
            <person name="Brouwer H."/>
            <person name="Cano L."/>
            <person name="Hamilton J.P."/>
            <person name="Holt C."/>
            <person name="Huitema E."/>
            <person name="Raffaele S."/>
            <person name="Robideau G.P."/>
            <person name="Thines M."/>
            <person name="Win J."/>
            <person name="Zerillo M.M."/>
            <person name="Beakes G.W."/>
            <person name="Boore J.L."/>
            <person name="Busam D."/>
            <person name="Dumas B."/>
            <person name="Ferriera S."/>
            <person name="Fuerstenberg S.I."/>
            <person name="Gachon C.M."/>
            <person name="Gaulin E."/>
            <person name="Govers F."/>
            <person name="Grenville-Briggs L."/>
            <person name="Horner N."/>
            <person name="Hostetler J."/>
            <person name="Jiang R.H."/>
            <person name="Johnson J."/>
            <person name="Krajaejun T."/>
            <person name="Lin H."/>
            <person name="Meijer H.J."/>
            <person name="Moore B."/>
            <person name="Morris P."/>
            <person name="Phuntmart V."/>
            <person name="Puiu D."/>
            <person name="Shetty J."/>
            <person name="Stajich J.E."/>
            <person name="Tripathy S."/>
            <person name="Wawra S."/>
            <person name="van West P."/>
            <person name="Whitty B.R."/>
            <person name="Coutinho P.M."/>
            <person name="Henrissat B."/>
            <person name="Martin F."/>
            <person name="Thomas P.D."/>
            <person name="Tyler B.M."/>
            <person name="De Vries R.P."/>
            <person name="Kamoun S."/>
            <person name="Yandell M."/>
            <person name="Tisserat N."/>
            <person name="Buell C.R."/>
        </authorList>
    </citation>
    <scope>NUCLEOTIDE SEQUENCE</scope>
    <source>
        <strain evidence="8">DAOM:BR144</strain>
    </source>
</reference>
<dbReference type="PROSITE" id="PS51767">
    <property type="entry name" value="PEPTIDASE_A1"/>
    <property type="match status" value="1"/>
</dbReference>
<dbReference type="EnsemblProtists" id="PYU1_T003590">
    <property type="protein sequence ID" value="PYU1_T003590"/>
    <property type="gene ID" value="PYU1_G003580"/>
</dbReference>
<dbReference type="SUPFAM" id="SSF50630">
    <property type="entry name" value="Acid proteases"/>
    <property type="match status" value="1"/>
</dbReference>
<dbReference type="OMA" id="DFICAPQ"/>
<dbReference type="eggNOG" id="KOG1339">
    <property type="taxonomic scope" value="Eukaryota"/>
</dbReference>
<reference evidence="8" key="2">
    <citation type="submission" date="2010-04" db="EMBL/GenBank/DDBJ databases">
        <authorList>
            <person name="Buell R."/>
            <person name="Hamilton J."/>
            <person name="Hostetler J."/>
        </authorList>
    </citation>
    <scope>NUCLEOTIDE SEQUENCE [LARGE SCALE GENOMIC DNA]</scope>
    <source>
        <strain evidence="8">DAOM:BR144</strain>
    </source>
</reference>
<evidence type="ECO:0000313" key="8">
    <source>
        <dbReference type="Proteomes" id="UP000019132"/>
    </source>
</evidence>
<proteinExistence type="inferred from homology"/>
<comment type="similarity">
    <text evidence="1 4">Belongs to the peptidase A1 family.</text>
</comment>
<accession>K3WF49</accession>
<reference evidence="7" key="3">
    <citation type="submission" date="2015-02" db="UniProtKB">
        <authorList>
            <consortium name="EnsemblProtists"/>
        </authorList>
    </citation>
    <scope>IDENTIFICATION</scope>
    <source>
        <strain evidence="7">DAOM BR144</strain>
    </source>
</reference>
<dbReference type="PROSITE" id="PS00141">
    <property type="entry name" value="ASP_PROTEASE"/>
    <property type="match status" value="1"/>
</dbReference>
<dbReference type="EMBL" id="GL376638">
    <property type="status" value="NOT_ANNOTATED_CDS"/>
    <property type="molecule type" value="Genomic_DNA"/>
</dbReference>
<dbReference type="InterPro" id="IPR001461">
    <property type="entry name" value="Aspartic_peptidase_A1"/>
</dbReference>
<dbReference type="GO" id="GO:0004190">
    <property type="term" value="F:aspartic-type endopeptidase activity"/>
    <property type="evidence" value="ECO:0007669"/>
    <property type="project" value="UniProtKB-KW"/>
</dbReference>
<evidence type="ECO:0000256" key="3">
    <source>
        <dbReference type="ARBA" id="ARBA00022750"/>
    </source>
</evidence>
<keyword evidence="2 4" id="KW-0645">Protease</keyword>
<dbReference type="PANTHER" id="PTHR47966">
    <property type="entry name" value="BETA-SITE APP-CLEAVING ENZYME, ISOFORM A-RELATED"/>
    <property type="match status" value="1"/>
</dbReference>
<sequence length="511" mass="56832">MLKAHPAPALLRIPLENFDQMQFYGKISVGTPPQEFNVIFDTGSRHEAINESFQLEYGSGNASGAIMRETLALGGGRLQLRNVRMGRVNTTSKKLQRFQADGIVGLGLESLSLITTPSLFASSSMNTTTDMDERALLSRFSVYINPLPGHLPSSQLILGGVDSSLVGEKGRVQWHYVPVIPYPDKKAQGFWAIRMPELAIRVDVDYMERKPKIDKKHDHSDELQNRNGIVVSRDAVAIVDSGTSLLLFPTRVFNHTVQMIQRHLQRNFGFQMHQNEYSISGFACTACRPDMFPPLSFAFSSAGTKQEQTFVLQGLDYVRCDGDLCMPQIDQHVLFGGSDSKRKNKPPAEDVIVLGAIFLRAYYTAFDVETRQLGFACADNGVCLGGRNPKLQFHADFISDSLNTELLFWTRVYFSAGVMLLFLASALLWTMITTSGAKPSEPKSGDSSLSILRIDENTASSPEDELVEIVMRLSPRRRDADGEVDYTDADGDVELGLLRHVSWRKSVCFDV</sequence>
<dbReference type="InterPro" id="IPR001969">
    <property type="entry name" value="Aspartic_peptidase_AS"/>
</dbReference>
<evidence type="ECO:0000313" key="7">
    <source>
        <dbReference type="EnsemblProtists" id="PYU1_T003590"/>
    </source>
</evidence>
<protein>
    <recommendedName>
        <fullName evidence="6">Peptidase A1 domain-containing protein</fullName>
    </recommendedName>
</protein>
<dbReference type="Pfam" id="PF00026">
    <property type="entry name" value="Asp"/>
    <property type="match status" value="2"/>
</dbReference>
<dbReference type="InterPro" id="IPR033121">
    <property type="entry name" value="PEPTIDASE_A1"/>
</dbReference>
<dbReference type="VEuPathDB" id="FungiDB:PYU1_G003580"/>
<feature type="transmembrane region" description="Helical" evidence="5">
    <location>
        <begin position="412"/>
        <end position="432"/>
    </location>
</feature>
<dbReference type="CDD" id="cd05471">
    <property type="entry name" value="pepsin_like"/>
    <property type="match status" value="1"/>
</dbReference>
<keyword evidence="3 4" id="KW-0064">Aspartyl protease</keyword>
<evidence type="ECO:0000256" key="1">
    <source>
        <dbReference type="ARBA" id="ARBA00007447"/>
    </source>
</evidence>
<name>K3WF49_GLOUD</name>
<dbReference type="InterPro" id="IPR021109">
    <property type="entry name" value="Peptidase_aspartic_dom_sf"/>
</dbReference>